<proteinExistence type="predicted"/>
<keyword evidence="2" id="KW-0238">DNA-binding</keyword>
<dbReference type="Gene3D" id="1.10.10.10">
    <property type="entry name" value="Winged helix-like DNA-binding domain superfamily/Winged helix DNA-binding domain"/>
    <property type="match status" value="1"/>
</dbReference>
<dbReference type="InterPro" id="IPR036388">
    <property type="entry name" value="WH-like_DNA-bd_sf"/>
</dbReference>
<dbReference type="CDD" id="cd00090">
    <property type="entry name" value="HTH_ARSR"/>
    <property type="match status" value="1"/>
</dbReference>
<reference evidence="7 8" key="1">
    <citation type="submission" date="2022-06" db="EMBL/GenBank/DDBJ databases">
        <title>Halogeometricum sp. a new haloarchaeum isolate from saline soil.</title>
        <authorList>
            <person name="Strakova D."/>
            <person name="Galisteo C."/>
            <person name="Sanchez-Porro C."/>
            <person name="Ventosa A."/>
        </authorList>
    </citation>
    <scope>NUCLEOTIDE SEQUENCE [LARGE SCALE GENOMIC DNA]</scope>
    <source>
        <strain evidence="8">S3BR25-2</strain>
    </source>
</reference>
<dbReference type="PANTHER" id="PTHR30136">
    <property type="entry name" value="HELIX-TURN-HELIX TRANSCRIPTIONAL REGULATOR, ICLR FAMILY"/>
    <property type="match status" value="1"/>
</dbReference>
<dbReference type="InterPro" id="IPR036390">
    <property type="entry name" value="WH_DNA-bd_sf"/>
</dbReference>
<evidence type="ECO:0000313" key="7">
    <source>
        <dbReference type="EMBL" id="MDS0293682.1"/>
    </source>
</evidence>
<dbReference type="SUPFAM" id="SSF55781">
    <property type="entry name" value="GAF domain-like"/>
    <property type="match status" value="1"/>
</dbReference>
<sequence length="257" mass="28482">MTSETGTKRIEASERTLEILDFLAGRERTTATAVAERLGIAKSTTHYHLKTLEDAEFVVRERDGYRVSLNLLTMGHDVVAQMSTYQAGKAKVDELARETGELCILMVEEHGYGYYIYDNRGEDAVNFDTAGNRKRLHDNALGKAFLSQVSAERVDEIVARHGLPATTGQTVTDRERLDAELETARTEGVAFDYEEQLNGLCCVAAPIREAQSDDVSVRGAISVAVPASRAQDEYFEEELPRAVSDAANIIELEIQDY</sequence>
<evidence type="ECO:0000259" key="4">
    <source>
        <dbReference type="PROSITE" id="PS50987"/>
    </source>
</evidence>
<dbReference type="Pfam" id="PF01614">
    <property type="entry name" value="IclR_C"/>
    <property type="match status" value="1"/>
</dbReference>
<name>A0ABU2FYS6_9EURY</name>
<dbReference type="InterPro" id="IPR001845">
    <property type="entry name" value="HTH_ArsR_DNA-bd_dom"/>
</dbReference>
<evidence type="ECO:0000256" key="2">
    <source>
        <dbReference type="ARBA" id="ARBA00023125"/>
    </source>
</evidence>
<dbReference type="PROSITE" id="PS50987">
    <property type="entry name" value="HTH_ARSR_2"/>
    <property type="match status" value="1"/>
</dbReference>
<dbReference type="InterPro" id="IPR011991">
    <property type="entry name" value="ArsR-like_HTH"/>
</dbReference>
<feature type="domain" description="HTH arsR-type" evidence="4">
    <location>
        <begin position="1"/>
        <end position="91"/>
    </location>
</feature>
<dbReference type="InterPro" id="IPR050707">
    <property type="entry name" value="HTH_MetabolicPath_Reg"/>
</dbReference>
<evidence type="ECO:0000256" key="3">
    <source>
        <dbReference type="ARBA" id="ARBA00023163"/>
    </source>
</evidence>
<dbReference type="SMART" id="SM00346">
    <property type="entry name" value="HTH_ICLR"/>
    <property type="match status" value="1"/>
</dbReference>
<organism evidence="7 8">
    <name type="scientific">Halogeometricum luteum</name>
    <dbReference type="NCBI Taxonomy" id="2950537"/>
    <lineage>
        <taxon>Archaea</taxon>
        <taxon>Methanobacteriati</taxon>
        <taxon>Methanobacteriota</taxon>
        <taxon>Stenosarchaea group</taxon>
        <taxon>Halobacteria</taxon>
        <taxon>Halobacteriales</taxon>
        <taxon>Haloferacaceae</taxon>
        <taxon>Halogeometricum</taxon>
    </lineage>
</organism>
<protein>
    <submittedName>
        <fullName evidence="7">IclR family transcriptional regulator</fullName>
    </submittedName>
</protein>
<dbReference type="PROSITE" id="PS51078">
    <property type="entry name" value="ICLR_ED"/>
    <property type="match status" value="1"/>
</dbReference>
<evidence type="ECO:0000256" key="1">
    <source>
        <dbReference type="ARBA" id="ARBA00023015"/>
    </source>
</evidence>
<dbReference type="RefSeq" id="WP_310927492.1">
    <property type="nucleotide sequence ID" value="NZ_JAMQOQ010000001.1"/>
</dbReference>
<evidence type="ECO:0000313" key="8">
    <source>
        <dbReference type="Proteomes" id="UP001254813"/>
    </source>
</evidence>
<dbReference type="EMBL" id="JAMQOQ010000001">
    <property type="protein sequence ID" value="MDS0293682.1"/>
    <property type="molecule type" value="Genomic_DNA"/>
</dbReference>
<gene>
    <name evidence="7" type="ORF">NDI79_05785</name>
</gene>
<feature type="domain" description="IclR-ED" evidence="6">
    <location>
        <begin position="70"/>
        <end position="256"/>
    </location>
</feature>
<dbReference type="PANTHER" id="PTHR30136:SF35">
    <property type="entry name" value="HTH-TYPE TRANSCRIPTIONAL REGULATOR RV1719"/>
    <property type="match status" value="1"/>
</dbReference>
<dbReference type="SUPFAM" id="SSF46785">
    <property type="entry name" value="Winged helix' DNA-binding domain"/>
    <property type="match status" value="1"/>
</dbReference>
<dbReference type="Pfam" id="PF09339">
    <property type="entry name" value="HTH_IclR"/>
    <property type="match status" value="1"/>
</dbReference>
<dbReference type="Proteomes" id="UP001254813">
    <property type="component" value="Unassembled WGS sequence"/>
</dbReference>
<keyword evidence="8" id="KW-1185">Reference proteome</keyword>
<comment type="caution">
    <text evidence="7">The sequence shown here is derived from an EMBL/GenBank/DDBJ whole genome shotgun (WGS) entry which is preliminary data.</text>
</comment>
<dbReference type="Gene3D" id="3.30.450.40">
    <property type="match status" value="1"/>
</dbReference>
<dbReference type="SMART" id="SM00418">
    <property type="entry name" value="HTH_ARSR"/>
    <property type="match status" value="1"/>
</dbReference>
<dbReference type="InterPro" id="IPR005471">
    <property type="entry name" value="Tscrpt_reg_IclR_N"/>
</dbReference>
<keyword evidence="3" id="KW-0804">Transcription</keyword>
<keyword evidence="1" id="KW-0805">Transcription regulation</keyword>
<feature type="domain" description="HTH iclR-type" evidence="5">
    <location>
        <begin position="10"/>
        <end position="71"/>
    </location>
</feature>
<dbReference type="PROSITE" id="PS51077">
    <property type="entry name" value="HTH_ICLR"/>
    <property type="match status" value="1"/>
</dbReference>
<evidence type="ECO:0000259" key="5">
    <source>
        <dbReference type="PROSITE" id="PS51077"/>
    </source>
</evidence>
<dbReference type="InterPro" id="IPR014757">
    <property type="entry name" value="Tscrpt_reg_IclR_C"/>
</dbReference>
<evidence type="ECO:0000259" key="6">
    <source>
        <dbReference type="PROSITE" id="PS51078"/>
    </source>
</evidence>
<dbReference type="InterPro" id="IPR029016">
    <property type="entry name" value="GAF-like_dom_sf"/>
</dbReference>
<accession>A0ABU2FYS6</accession>